<feature type="transmembrane region" description="Helical" evidence="5">
    <location>
        <begin position="197"/>
        <end position="220"/>
    </location>
</feature>
<accession>A0A7G9WID6</accession>
<dbReference type="SMART" id="SM00304">
    <property type="entry name" value="HAMP"/>
    <property type="match status" value="1"/>
</dbReference>
<dbReference type="PANTHER" id="PTHR34220:SF7">
    <property type="entry name" value="SENSOR HISTIDINE KINASE YPDA"/>
    <property type="match status" value="1"/>
</dbReference>
<dbReference type="InterPro" id="IPR010559">
    <property type="entry name" value="Sig_transdc_His_kin_internal"/>
</dbReference>
<evidence type="ECO:0000256" key="4">
    <source>
        <dbReference type="SAM" id="Coils"/>
    </source>
</evidence>
<dbReference type="PANTHER" id="PTHR34220">
    <property type="entry name" value="SENSOR HISTIDINE KINASE YPDA"/>
    <property type="match status" value="1"/>
</dbReference>
<dbReference type="InterPro" id="IPR050640">
    <property type="entry name" value="Bact_2-comp_sensor_kinase"/>
</dbReference>
<dbReference type="Proteomes" id="UP000516046">
    <property type="component" value="Chromosome"/>
</dbReference>
<keyword evidence="7" id="KW-0418">Kinase</keyword>
<dbReference type="CDD" id="cd06225">
    <property type="entry name" value="HAMP"/>
    <property type="match status" value="1"/>
</dbReference>
<proteinExistence type="predicted"/>
<keyword evidence="8" id="KW-1185">Reference proteome</keyword>
<feature type="domain" description="HAMP" evidence="6">
    <location>
        <begin position="222"/>
        <end position="274"/>
    </location>
</feature>
<feature type="transmembrane region" description="Helical" evidence="5">
    <location>
        <begin position="20"/>
        <end position="41"/>
    </location>
</feature>
<evidence type="ECO:0000313" key="8">
    <source>
        <dbReference type="Proteomes" id="UP000516046"/>
    </source>
</evidence>
<dbReference type="AlphaFoldDB" id="A0A7G9WID6"/>
<reference evidence="7 8" key="1">
    <citation type="submission" date="2020-08" db="EMBL/GenBank/DDBJ databases">
        <authorList>
            <person name="Ren C."/>
            <person name="Gu Y."/>
            <person name="Xu Y."/>
        </authorList>
    </citation>
    <scope>NUCLEOTIDE SEQUENCE [LARGE SCALE GENOMIC DNA]</scope>
    <source>
        <strain evidence="7 8">LBM18003</strain>
    </source>
</reference>
<keyword evidence="5" id="KW-0812">Transmembrane</keyword>
<keyword evidence="4" id="KW-0175">Coiled coil</keyword>
<dbReference type="GO" id="GO:0016020">
    <property type="term" value="C:membrane"/>
    <property type="evidence" value="ECO:0007669"/>
    <property type="project" value="UniProtKB-SubCell"/>
</dbReference>
<keyword evidence="2" id="KW-0597">Phosphoprotein</keyword>
<name>A0A7G9WID6_9FIRM</name>
<keyword evidence="5" id="KW-1133">Transmembrane helix</keyword>
<dbReference type="KEGG" id="caml:H6X83_01995"/>
<comment type="subcellular location">
    <subcellularLocation>
        <location evidence="1">Membrane</location>
    </subcellularLocation>
</comment>
<dbReference type="InterPro" id="IPR003660">
    <property type="entry name" value="HAMP_dom"/>
</dbReference>
<sequence length="501" mass="55954">MYHQTFKRPLFQTVKGRIQLITVTFSLVVAVILATCSVSFFQTYARHIDFRLQRLQAWQSVSTDYLMPDEQILTITRPITASGGGTIIGYAYLSVKTSVLTDSLKGYYVSANNRFFIQLPSQALLEFSGGTLHTTQHMAGSWSLTKENTLHSGTLVGQYAVKGAAPVELVVYPVEAIPKLYMANELSLELVHQQLWLYARLLLIICAAIILLGIAIGLVLDRLINPPVASLRHRLNQIAQGDFSPAPELEWDNEFGDIGRGINNLSQNVDKLLRERVDDEKKKKDLEYKMLQSQISPHFLYNTLNSIKWMATIQGAAGISEMTTSLARLLKNISKGTQELLPLREEIALLDDYYVIQKYRYGGSIQLTKELDPNVLDTKIPRFTLQPLMENAIFHGIEPKGGAGTILLKAVRLQSGDIAVILKDDGIGMTPQTAMHCLTDDAEKPSGMFKKLGLHTINQRLQYNFGKPYGLSIESKEGAYTKMVILLPDNCKNSAKMEKNT</sequence>
<dbReference type="InterPro" id="IPR036890">
    <property type="entry name" value="HATPase_C_sf"/>
</dbReference>
<evidence type="ECO:0000313" key="7">
    <source>
        <dbReference type="EMBL" id="QNO18448.1"/>
    </source>
</evidence>
<dbReference type="PROSITE" id="PS50885">
    <property type="entry name" value="HAMP"/>
    <property type="match status" value="1"/>
</dbReference>
<dbReference type="EMBL" id="CP060696">
    <property type="protein sequence ID" value="QNO18448.1"/>
    <property type="molecule type" value="Genomic_DNA"/>
</dbReference>
<gene>
    <name evidence="7" type="ORF">H6X83_01995</name>
</gene>
<dbReference type="Gene3D" id="3.30.565.10">
    <property type="entry name" value="Histidine kinase-like ATPase, C-terminal domain"/>
    <property type="match status" value="1"/>
</dbReference>
<dbReference type="Gene3D" id="6.10.340.10">
    <property type="match status" value="1"/>
</dbReference>
<keyword evidence="5" id="KW-0472">Membrane</keyword>
<keyword evidence="3" id="KW-0808">Transferase</keyword>
<dbReference type="GO" id="GO:0000155">
    <property type="term" value="F:phosphorelay sensor kinase activity"/>
    <property type="evidence" value="ECO:0007669"/>
    <property type="project" value="InterPro"/>
</dbReference>
<protein>
    <submittedName>
        <fullName evidence="7">Sensor histidine kinase</fullName>
    </submittedName>
</protein>
<evidence type="ECO:0000256" key="2">
    <source>
        <dbReference type="ARBA" id="ARBA00022553"/>
    </source>
</evidence>
<dbReference type="RefSeq" id="WP_212507511.1">
    <property type="nucleotide sequence ID" value="NZ_CP060696.1"/>
</dbReference>
<organism evidence="7 8">
    <name type="scientific">Caproicibacterium amylolyticum</name>
    <dbReference type="NCBI Taxonomy" id="2766537"/>
    <lineage>
        <taxon>Bacteria</taxon>
        <taxon>Bacillati</taxon>
        <taxon>Bacillota</taxon>
        <taxon>Clostridia</taxon>
        <taxon>Eubacteriales</taxon>
        <taxon>Oscillospiraceae</taxon>
        <taxon>Caproicibacterium</taxon>
    </lineage>
</organism>
<evidence type="ECO:0000259" key="6">
    <source>
        <dbReference type="PROSITE" id="PS50885"/>
    </source>
</evidence>
<evidence type="ECO:0000256" key="1">
    <source>
        <dbReference type="ARBA" id="ARBA00004370"/>
    </source>
</evidence>
<feature type="coiled-coil region" evidence="4">
    <location>
        <begin position="262"/>
        <end position="289"/>
    </location>
</feature>
<evidence type="ECO:0000256" key="5">
    <source>
        <dbReference type="SAM" id="Phobius"/>
    </source>
</evidence>
<evidence type="ECO:0000256" key="3">
    <source>
        <dbReference type="ARBA" id="ARBA00022679"/>
    </source>
</evidence>
<dbReference type="SUPFAM" id="SSF55874">
    <property type="entry name" value="ATPase domain of HSP90 chaperone/DNA topoisomerase II/histidine kinase"/>
    <property type="match status" value="1"/>
</dbReference>
<dbReference type="Pfam" id="PF06580">
    <property type="entry name" value="His_kinase"/>
    <property type="match status" value="1"/>
</dbReference>